<evidence type="ECO:0000313" key="1">
    <source>
        <dbReference type="EMBL" id="ESW19328.1"/>
    </source>
</evidence>
<feature type="non-terminal residue" evidence="1">
    <location>
        <position position="1"/>
    </location>
</feature>
<keyword evidence="2" id="KW-1185">Reference proteome</keyword>
<dbReference type="Proteomes" id="UP000000226">
    <property type="component" value="Chromosome 6"/>
</dbReference>
<dbReference type="AlphaFoldDB" id="V7BQN5"/>
<dbReference type="Gramene" id="ESW19328">
    <property type="protein sequence ID" value="ESW19328"/>
    <property type="gene ID" value="PHAVU_006G115100g"/>
</dbReference>
<organism evidence="1 2">
    <name type="scientific">Phaseolus vulgaris</name>
    <name type="common">Kidney bean</name>
    <name type="synonym">French bean</name>
    <dbReference type="NCBI Taxonomy" id="3885"/>
    <lineage>
        <taxon>Eukaryota</taxon>
        <taxon>Viridiplantae</taxon>
        <taxon>Streptophyta</taxon>
        <taxon>Embryophyta</taxon>
        <taxon>Tracheophyta</taxon>
        <taxon>Spermatophyta</taxon>
        <taxon>Magnoliopsida</taxon>
        <taxon>eudicotyledons</taxon>
        <taxon>Gunneridae</taxon>
        <taxon>Pentapetalae</taxon>
        <taxon>rosids</taxon>
        <taxon>fabids</taxon>
        <taxon>Fabales</taxon>
        <taxon>Fabaceae</taxon>
        <taxon>Papilionoideae</taxon>
        <taxon>50 kb inversion clade</taxon>
        <taxon>NPAAA clade</taxon>
        <taxon>indigoferoid/millettioid clade</taxon>
        <taxon>Phaseoleae</taxon>
        <taxon>Phaseolus</taxon>
    </lineage>
</organism>
<accession>V7BQN5</accession>
<evidence type="ECO:0000313" key="2">
    <source>
        <dbReference type="Proteomes" id="UP000000226"/>
    </source>
</evidence>
<dbReference type="OrthoDB" id="1434060at2759"/>
<proteinExistence type="predicted"/>
<reference evidence="2" key="1">
    <citation type="journal article" date="2014" name="Nat. Genet.">
        <title>A reference genome for common bean and genome-wide analysis of dual domestications.</title>
        <authorList>
            <person name="Schmutz J."/>
            <person name="McClean P.E."/>
            <person name="Mamidi S."/>
            <person name="Wu G.A."/>
            <person name="Cannon S.B."/>
            <person name="Grimwood J."/>
            <person name="Jenkins J."/>
            <person name="Shu S."/>
            <person name="Song Q."/>
            <person name="Chavarro C."/>
            <person name="Torres-Torres M."/>
            <person name="Geffroy V."/>
            <person name="Moghaddam S.M."/>
            <person name="Gao D."/>
            <person name="Abernathy B."/>
            <person name="Barry K."/>
            <person name="Blair M."/>
            <person name="Brick M.A."/>
            <person name="Chovatia M."/>
            <person name="Gepts P."/>
            <person name="Goodstein D.M."/>
            <person name="Gonzales M."/>
            <person name="Hellsten U."/>
            <person name="Hyten D.L."/>
            <person name="Jia G."/>
            <person name="Kelly J.D."/>
            <person name="Kudrna D."/>
            <person name="Lee R."/>
            <person name="Richard M.M."/>
            <person name="Miklas P.N."/>
            <person name="Osorno J.M."/>
            <person name="Rodrigues J."/>
            <person name="Thareau V."/>
            <person name="Urrea C.A."/>
            <person name="Wang M."/>
            <person name="Yu Y."/>
            <person name="Zhang M."/>
            <person name="Wing R.A."/>
            <person name="Cregan P.B."/>
            <person name="Rokhsar D.S."/>
            <person name="Jackson S.A."/>
        </authorList>
    </citation>
    <scope>NUCLEOTIDE SEQUENCE [LARGE SCALE GENOMIC DNA]</scope>
    <source>
        <strain evidence="2">cv. G19833</strain>
    </source>
</reference>
<dbReference type="EMBL" id="CM002293">
    <property type="protein sequence ID" value="ESW19328.1"/>
    <property type="molecule type" value="Genomic_DNA"/>
</dbReference>
<gene>
    <name evidence="1" type="ORF">PHAVU_006G115100g</name>
</gene>
<protein>
    <submittedName>
        <fullName evidence="1">Uncharacterized protein</fullName>
    </submittedName>
</protein>
<sequence length="113" mass="12682">VLEVTPLATIRKVAMLLWSLWRRRNCKIWEDKACSPRAVIQNAMEKLTQRKKMHPKQVSATCRMGSLKCNADATLFPSLVRYGAGLCLRVQYFIQAKSLHSEGSGLHGKPSLG</sequence>
<name>V7BQN5_PHAVU</name>